<reference evidence="2" key="2">
    <citation type="submission" date="2023-07" db="EMBL/GenBank/DDBJ databases">
        <authorList>
            <person name="Jung D.-H."/>
        </authorList>
    </citation>
    <scope>NUCLEOTIDE SEQUENCE [LARGE SCALE GENOMIC DNA]</scope>
    <source>
        <strain evidence="2">JA-25</strain>
    </source>
</reference>
<dbReference type="InterPro" id="IPR002213">
    <property type="entry name" value="UDP_glucos_trans"/>
</dbReference>
<evidence type="ECO:0000313" key="1">
    <source>
        <dbReference type="EMBL" id="NID09020.1"/>
    </source>
</evidence>
<accession>A0ABX0Q9Y9</accession>
<proteinExistence type="predicted"/>
<dbReference type="PANTHER" id="PTHR48050">
    <property type="entry name" value="STEROL 3-BETA-GLUCOSYLTRANSFERASE"/>
    <property type="match status" value="1"/>
</dbReference>
<protein>
    <submittedName>
        <fullName evidence="1">Glycosyltransferase</fullName>
    </submittedName>
</protein>
<dbReference type="InterPro" id="IPR050426">
    <property type="entry name" value="Glycosyltransferase_28"/>
</dbReference>
<dbReference type="Gene3D" id="3.40.50.2000">
    <property type="entry name" value="Glycogen Phosphorylase B"/>
    <property type="match status" value="2"/>
</dbReference>
<dbReference type="EMBL" id="WAEL01000001">
    <property type="protein sequence ID" value="NID09020.1"/>
    <property type="molecule type" value="Genomic_DNA"/>
</dbReference>
<sequence length="443" mass="49597">MTPQRILFATMPLDGHFNPLTGLAVHLQQLGHDVRWYVGGPYGDRVRKLGLHHYPIVTAQFVNQTNIDAVFPERTVLKSPIARLRFDIDQFFLRRGPEYAEDIQAIHQQWPFDLIVYDCACVGGLLIQQLLPVKGVSMGVIPLAESDDYVPVNGLGLQPANSALGQMVQRLFRRFVQNVLFKPSNQLYNQLRLKLGLPPEQGFVFDSMIRKADLYLQSGAPGFEFPRRRVSPNIRYVGSLLPHQSSGAGSFRLADRTLYYKRVVLVTQGTFECDPKKIIVPTLEAFKNEPDTLVIVTTGSSGTVALRQRYPQAHIIIEDFIDFNTVMPYASVYVTNGGYGGVMLAIQHKLPIVVAGVHEGKNEIAARIAYCRIGVNLKTETPTSVQIRRAVGRVLAEPIFKEQVRQLSQEFSLYQPNELATGHIHELLMTKPTTTLAKAYSSV</sequence>
<name>A0ABX0Q9Y9_9BACT</name>
<dbReference type="RefSeq" id="WP_166690780.1">
    <property type="nucleotide sequence ID" value="NZ_WAEL01000001.1"/>
</dbReference>
<dbReference type="Proteomes" id="UP000606008">
    <property type="component" value="Unassembled WGS sequence"/>
</dbReference>
<dbReference type="CDD" id="cd03784">
    <property type="entry name" value="GT1_Gtf-like"/>
    <property type="match status" value="1"/>
</dbReference>
<evidence type="ECO:0000313" key="2">
    <source>
        <dbReference type="Proteomes" id="UP000606008"/>
    </source>
</evidence>
<dbReference type="SUPFAM" id="SSF53756">
    <property type="entry name" value="UDP-Glycosyltransferase/glycogen phosphorylase"/>
    <property type="match status" value="1"/>
</dbReference>
<keyword evidence="2" id="KW-1185">Reference proteome</keyword>
<dbReference type="Pfam" id="PF00201">
    <property type="entry name" value="UDPGT"/>
    <property type="match status" value="1"/>
</dbReference>
<comment type="caution">
    <text evidence="1">The sequence shown here is derived from an EMBL/GenBank/DDBJ whole genome shotgun (WGS) entry which is preliminary data.</text>
</comment>
<organism evidence="1 2">
    <name type="scientific">Fibrivirga algicola</name>
    <dbReference type="NCBI Taxonomy" id="2950420"/>
    <lineage>
        <taxon>Bacteria</taxon>
        <taxon>Pseudomonadati</taxon>
        <taxon>Bacteroidota</taxon>
        <taxon>Cytophagia</taxon>
        <taxon>Cytophagales</taxon>
        <taxon>Spirosomataceae</taxon>
        <taxon>Fibrivirga</taxon>
    </lineage>
</organism>
<dbReference type="PANTHER" id="PTHR48050:SF13">
    <property type="entry name" value="STEROL 3-BETA-GLUCOSYLTRANSFERASE UGT80A2"/>
    <property type="match status" value="1"/>
</dbReference>
<gene>
    <name evidence="1" type="ORF">F7231_02455</name>
</gene>
<reference evidence="2" key="1">
    <citation type="submission" date="2019-09" db="EMBL/GenBank/DDBJ databases">
        <authorList>
            <person name="Jung D.-H."/>
        </authorList>
    </citation>
    <scope>NUCLEOTIDE SEQUENCE [LARGE SCALE GENOMIC DNA]</scope>
    <source>
        <strain evidence="2">JA-25</strain>
    </source>
</reference>